<dbReference type="PANTHER" id="PTHR43066">
    <property type="entry name" value="RHOMBOID-RELATED PROTEIN"/>
    <property type="match status" value="1"/>
</dbReference>
<accession>A0A1L7D1I9</accession>
<sequence length="240" mass="25394">MPAPGPRPAPQPSWPSVAPNPSLNKGVSANYNRSGRLRAGGTLAAAYLVLEWAVHLLNTLIFGGNLVVFGIRPLDFSGIWGIFAAPLLHANFEHLLGNSIPGAIFCFLVGLSGRRAFWEVTIIVTLVAGIGTWLLGGPGTLHIGASCLVYGWLAYLIVRGIFNRSLIQTFLGLSLGFAYSGLIWGVLPIYAGVSWQGHLFGAIGGVLAGMAITSDDPVRALKRSPVTGQPALPEKPRLYG</sequence>
<reference evidence="11 12" key="1">
    <citation type="submission" date="2014-08" db="EMBL/GenBank/DDBJ databases">
        <title>Complete genome sequence of Corynebacterium phocae M408/89/1(T)(=DSM 44612(T)), isolated from the common seal (Phoca vitulina).</title>
        <authorList>
            <person name="Ruckert C."/>
            <person name="Albersmeier A."/>
            <person name="Winkler A."/>
            <person name="Kalinowski J."/>
        </authorList>
    </citation>
    <scope>NUCLEOTIDE SEQUENCE [LARGE SCALE GENOMIC DNA]</scope>
    <source>
        <strain evidence="11 12">M408/89/1</strain>
    </source>
</reference>
<protein>
    <submittedName>
        <fullName evidence="11">Membrane protein</fullName>
    </submittedName>
</protein>
<dbReference type="SUPFAM" id="SSF144091">
    <property type="entry name" value="Rhomboid-like"/>
    <property type="match status" value="1"/>
</dbReference>
<feature type="region of interest" description="Disordered" evidence="8">
    <location>
        <begin position="1"/>
        <end position="21"/>
    </location>
</feature>
<dbReference type="KEGG" id="cpho:CPHO_02810"/>
<organism evidence="11 12">
    <name type="scientific">Corynebacterium phocae</name>
    <dbReference type="NCBI Taxonomy" id="161895"/>
    <lineage>
        <taxon>Bacteria</taxon>
        <taxon>Bacillati</taxon>
        <taxon>Actinomycetota</taxon>
        <taxon>Actinomycetes</taxon>
        <taxon>Mycobacteriales</taxon>
        <taxon>Corynebacteriaceae</taxon>
        <taxon>Corynebacterium</taxon>
    </lineage>
</organism>
<feature type="transmembrane region" description="Helical" evidence="9">
    <location>
        <begin position="91"/>
        <end position="109"/>
    </location>
</feature>
<comment type="similarity">
    <text evidence="2">Belongs to the peptidase S54 family.</text>
</comment>
<dbReference type="InterPro" id="IPR022764">
    <property type="entry name" value="Peptidase_S54_rhomboid_dom"/>
</dbReference>
<name>A0A1L7D1I9_9CORY</name>
<evidence type="ECO:0000256" key="6">
    <source>
        <dbReference type="ARBA" id="ARBA00022989"/>
    </source>
</evidence>
<evidence type="ECO:0000256" key="4">
    <source>
        <dbReference type="ARBA" id="ARBA00022692"/>
    </source>
</evidence>
<evidence type="ECO:0000259" key="10">
    <source>
        <dbReference type="Pfam" id="PF01694"/>
    </source>
</evidence>
<comment type="subcellular location">
    <subcellularLocation>
        <location evidence="1">Membrane</location>
        <topology evidence="1">Multi-pass membrane protein</topology>
    </subcellularLocation>
</comment>
<feature type="transmembrane region" description="Helical" evidence="9">
    <location>
        <begin position="141"/>
        <end position="158"/>
    </location>
</feature>
<feature type="transmembrane region" description="Helical" evidence="9">
    <location>
        <begin position="43"/>
        <end position="71"/>
    </location>
</feature>
<dbReference type="AlphaFoldDB" id="A0A1L7D1I9"/>
<feature type="transmembrane region" description="Helical" evidence="9">
    <location>
        <begin position="197"/>
        <end position="214"/>
    </location>
</feature>
<gene>
    <name evidence="11" type="ORF">CPHO_02810</name>
</gene>
<keyword evidence="5" id="KW-0378">Hydrolase</keyword>
<feature type="transmembrane region" description="Helical" evidence="9">
    <location>
        <begin position="116"/>
        <end position="135"/>
    </location>
</feature>
<dbReference type="GO" id="GO:0006508">
    <property type="term" value="P:proteolysis"/>
    <property type="evidence" value="ECO:0007669"/>
    <property type="project" value="UniProtKB-KW"/>
</dbReference>
<evidence type="ECO:0000313" key="11">
    <source>
        <dbReference type="EMBL" id="APT92005.1"/>
    </source>
</evidence>
<evidence type="ECO:0000256" key="5">
    <source>
        <dbReference type="ARBA" id="ARBA00022801"/>
    </source>
</evidence>
<evidence type="ECO:0000256" key="2">
    <source>
        <dbReference type="ARBA" id="ARBA00009045"/>
    </source>
</evidence>
<feature type="transmembrane region" description="Helical" evidence="9">
    <location>
        <begin position="170"/>
        <end position="191"/>
    </location>
</feature>
<evidence type="ECO:0000313" key="12">
    <source>
        <dbReference type="Proteomes" id="UP000185491"/>
    </source>
</evidence>
<evidence type="ECO:0000256" key="9">
    <source>
        <dbReference type="SAM" id="Phobius"/>
    </source>
</evidence>
<evidence type="ECO:0000256" key="7">
    <source>
        <dbReference type="ARBA" id="ARBA00023136"/>
    </source>
</evidence>
<dbReference type="PANTHER" id="PTHR43066:SF1">
    <property type="entry name" value="RHOMBOID PROTEIN 2"/>
    <property type="match status" value="1"/>
</dbReference>
<dbReference type="InterPro" id="IPR035952">
    <property type="entry name" value="Rhomboid-like_sf"/>
</dbReference>
<dbReference type="GO" id="GO:0016020">
    <property type="term" value="C:membrane"/>
    <property type="evidence" value="ECO:0007669"/>
    <property type="project" value="UniProtKB-SubCell"/>
</dbReference>
<evidence type="ECO:0000256" key="1">
    <source>
        <dbReference type="ARBA" id="ARBA00004141"/>
    </source>
</evidence>
<keyword evidence="6 9" id="KW-1133">Transmembrane helix</keyword>
<keyword evidence="7 9" id="KW-0472">Membrane</keyword>
<keyword evidence="12" id="KW-1185">Reference proteome</keyword>
<dbReference type="EMBL" id="CP009249">
    <property type="protein sequence ID" value="APT92005.1"/>
    <property type="molecule type" value="Genomic_DNA"/>
</dbReference>
<keyword evidence="4 9" id="KW-0812">Transmembrane</keyword>
<feature type="compositionally biased region" description="Pro residues" evidence="8">
    <location>
        <begin position="1"/>
        <end position="13"/>
    </location>
</feature>
<proteinExistence type="inferred from homology"/>
<keyword evidence="3" id="KW-0645">Protease</keyword>
<evidence type="ECO:0000256" key="3">
    <source>
        <dbReference type="ARBA" id="ARBA00022670"/>
    </source>
</evidence>
<dbReference type="GO" id="GO:0004252">
    <property type="term" value="F:serine-type endopeptidase activity"/>
    <property type="evidence" value="ECO:0007669"/>
    <property type="project" value="InterPro"/>
</dbReference>
<dbReference type="Proteomes" id="UP000185491">
    <property type="component" value="Chromosome"/>
</dbReference>
<dbReference type="STRING" id="161895.CPHO_02810"/>
<feature type="domain" description="Peptidase S54 rhomboid" evidence="10">
    <location>
        <begin position="79"/>
        <end position="212"/>
    </location>
</feature>
<evidence type="ECO:0000256" key="8">
    <source>
        <dbReference type="SAM" id="MobiDB-lite"/>
    </source>
</evidence>
<dbReference type="Pfam" id="PF01694">
    <property type="entry name" value="Rhomboid"/>
    <property type="match status" value="1"/>
</dbReference>
<dbReference type="Gene3D" id="1.20.1540.10">
    <property type="entry name" value="Rhomboid-like"/>
    <property type="match status" value="1"/>
</dbReference>